<keyword evidence="1" id="KW-1133">Transmembrane helix</keyword>
<sequence length="180" mass="20678">MKKLKNISLTYSTVFVLFSIFFLLLFHSPLFTNETVLFYRGISLLSVTTLVFLPLIFLTYFKLPKVNIESLMAAIIVSAAIHLSLFIIFPVTFERSVTMYILTSLQNSQPSSMCSGLTKNQVQELLINDYIVKKKAVDKRMQEQGVINFIKIKEDCISVTPKATNFIYFSEFVKKLYNID</sequence>
<dbReference type="AlphaFoldDB" id="A0A2M7XYV2"/>
<keyword evidence="1" id="KW-0812">Transmembrane</keyword>
<feature type="transmembrane region" description="Helical" evidence="1">
    <location>
        <begin position="38"/>
        <end position="61"/>
    </location>
</feature>
<proteinExistence type="predicted"/>
<protein>
    <submittedName>
        <fullName evidence="2">Uncharacterized protein</fullName>
    </submittedName>
</protein>
<evidence type="ECO:0000313" key="2">
    <source>
        <dbReference type="EMBL" id="PJA55909.1"/>
    </source>
</evidence>
<comment type="caution">
    <text evidence="2">The sequence shown here is derived from an EMBL/GenBank/DDBJ whole genome shotgun (WGS) entry which is preliminary data.</text>
</comment>
<gene>
    <name evidence="2" type="ORF">CO165_01080</name>
</gene>
<accession>A0A2M7XYV2</accession>
<keyword evidence="1" id="KW-0472">Membrane</keyword>
<reference evidence="3" key="1">
    <citation type="submission" date="2017-09" db="EMBL/GenBank/DDBJ databases">
        <title>Depth-based differentiation of microbial function through sediment-hosted aquifers and enrichment of novel symbionts in the deep terrestrial subsurface.</title>
        <authorList>
            <person name="Probst A.J."/>
            <person name="Ladd B."/>
            <person name="Jarett J.K."/>
            <person name="Geller-Mcgrath D.E."/>
            <person name="Sieber C.M.K."/>
            <person name="Emerson J.B."/>
            <person name="Anantharaman K."/>
            <person name="Thomas B.C."/>
            <person name="Malmstrom R."/>
            <person name="Stieglmeier M."/>
            <person name="Klingl A."/>
            <person name="Woyke T."/>
            <person name="Ryan C.M."/>
            <person name="Banfield J.F."/>
        </authorList>
    </citation>
    <scope>NUCLEOTIDE SEQUENCE [LARGE SCALE GENOMIC DNA]</scope>
</reference>
<organism evidence="2 3">
    <name type="scientific">Candidatus Roizmanbacteria bacterium CG_4_9_14_3_um_filter_33_18</name>
    <dbReference type="NCBI Taxonomy" id="1974841"/>
    <lineage>
        <taxon>Bacteria</taxon>
        <taxon>Candidatus Roizmaniibacteriota</taxon>
    </lineage>
</organism>
<name>A0A2M7XYV2_9BACT</name>
<dbReference type="Proteomes" id="UP000229647">
    <property type="component" value="Unassembled WGS sequence"/>
</dbReference>
<feature type="transmembrane region" description="Helical" evidence="1">
    <location>
        <begin position="7"/>
        <end position="26"/>
    </location>
</feature>
<evidence type="ECO:0000256" key="1">
    <source>
        <dbReference type="SAM" id="Phobius"/>
    </source>
</evidence>
<evidence type="ECO:0000313" key="3">
    <source>
        <dbReference type="Proteomes" id="UP000229647"/>
    </source>
</evidence>
<dbReference type="EMBL" id="PFWL01000047">
    <property type="protein sequence ID" value="PJA55909.1"/>
    <property type="molecule type" value="Genomic_DNA"/>
</dbReference>
<feature type="transmembrane region" description="Helical" evidence="1">
    <location>
        <begin position="73"/>
        <end position="93"/>
    </location>
</feature>